<feature type="region of interest" description="Disordered" evidence="1">
    <location>
        <begin position="1"/>
        <end position="30"/>
    </location>
</feature>
<dbReference type="Proteomes" id="UP000450917">
    <property type="component" value="Unassembled WGS sequence"/>
</dbReference>
<dbReference type="EMBL" id="WNZX01000032">
    <property type="protein sequence ID" value="MUG73772.1"/>
    <property type="molecule type" value="Genomic_DNA"/>
</dbReference>
<feature type="transmembrane region" description="Helical" evidence="2">
    <location>
        <begin position="130"/>
        <end position="146"/>
    </location>
</feature>
<feature type="compositionally biased region" description="Basic and acidic residues" evidence="1">
    <location>
        <begin position="18"/>
        <end position="30"/>
    </location>
</feature>
<dbReference type="RefSeq" id="WP_155615716.1">
    <property type="nucleotide sequence ID" value="NZ_WNZX01000032.1"/>
</dbReference>
<feature type="transmembrane region" description="Helical" evidence="2">
    <location>
        <begin position="42"/>
        <end position="63"/>
    </location>
</feature>
<protein>
    <submittedName>
        <fullName evidence="3">Uncharacterized protein</fullName>
    </submittedName>
</protein>
<keyword evidence="4" id="KW-1185">Reference proteome</keyword>
<organism evidence="3 4">
    <name type="scientific">Paenibacillus validus</name>
    <dbReference type="NCBI Taxonomy" id="44253"/>
    <lineage>
        <taxon>Bacteria</taxon>
        <taxon>Bacillati</taxon>
        <taxon>Bacillota</taxon>
        <taxon>Bacilli</taxon>
        <taxon>Bacillales</taxon>
        <taxon>Paenibacillaceae</taxon>
        <taxon>Paenibacillus</taxon>
    </lineage>
</organism>
<feature type="transmembrane region" description="Helical" evidence="2">
    <location>
        <begin position="69"/>
        <end position="89"/>
    </location>
</feature>
<evidence type="ECO:0000256" key="1">
    <source>
        <dbReference type="SAM" id="MobiDB-lite"/>
    </source>
</evidence>
<keyword evidence="2" id="KW-0812">Transmembrane</keyword>
<gene>
    <name evidence="3" type="ORF">GNP93_24495</name>
</gene>
<reference evidence="3 4" key="1">
    <citation type="submission" date="2019-11" db="EMBL/GenBank/DDBJ databases">
        <title>Draft genome sequences of five Paenibacillus species of dairy origin.</title>
        <authorList>
            <person name="Olajide A.M."/>
            <person name="Chen S."/>
            <person name="Lapointe G."/>
        </authorList>
    </citation>
    <scope>NUCLEOTIDE SEQUENCE [LARGE SCALE GENOMIC DNA]</scope>
    <source>
        <strain evidence="3 4">2CS3</strain>
    </source>
</reference>
<keyword evidence="2" id="KW-1133">Transmembrane helix</keyword>
<proteinExistence type="predicted"/>
<dbReference type="AlphaFoldDB" id="A0A7X2ZF60"/>
<comment type="caution">
    <text evidence="3">The sequence shown here is derived from an EMBL/GenBank/DDBJ whole genome shotgun (WGS) entry which is preliminary data.</text>
</comment>
<accession>A0A7X2ZF60</accession>
<sequence length="204" mass="21811">MGQAGAAADKLSKGGNAEGRHAEGRHADPKALSDARSDAVPYAVYLYIWGLAWIASAALTFLQQFLQPGAAQIGITAIAVTLTGWVLYYRRRKNRPVPSTPGVIVIAAVPVVMGVLFALARFGWIDPLDGYIGKGLLLAIVYAGLSRSLGRPVVYLSLWQFAVALTIGWSYLGYAPVLIDAFGGAGMVALGVMIHIWKRGWVNQ</sequence>
<evidence type="ECO:0000313" key="4">
    <source>
        <dbReference type="Proteomes" id="UP000450917"/>
    </source>
</evidence>
<name>A0A7X2ZF60_9BACL</name>
<keyword evidence="2" id="KW-0472">Membrane</keyword>
<evidence type="ECO:0000256" key="2">
    <source>
        <dbReference type="SAM" id="Phobius"/>
    </source>
</evidence>
<feature type="transmembrane region" description="Helical" evidence="2">
    <location>
        <begin position="101"/>
        <end position="124"/>
    </location>
</feature>
<feature type="transmembrane region" description="Helical" evidence="2">
    <location>
        <begin position="178"/>
        <end position="197"/>
    </location>
</feature>
<feature type="transmembrane region" description="Helical" evidence="2">
    <location>
        <begin position="153"/>
        <end position="172"/>
    </location>
</feature>
<evidence type="ECO:0000313" key="3">
    <source>
        <dbReference type="EMBL" id="MUG73772.1"/>
    </source>
</evidence>